<proteinExistence type="predicted"/>
<evidence type="ECO:0000256" key="1">
    <source>
        <dbReference type="SAM" id="Phobius"/>
    </source>
</evidence>
<accession>A0A8D9EAX9</accession>
<keyword evidence="1" id="KW-0812">Transmembrane</keyword>
<organism evidence="2">
    <name type="scientific">Cacopsylla melanoneura</name>
    <dbReference type="NCBI Taxonomy" id="428564"/>
    <lineage>
        <taxon>Eukaryota</taxon>
        <taxon>Metazoa</taxon>
        <taxon>Ecdysozoa</taxon>
        <taxon>Arthropoda</taxon>
        <taxon>Hexapoda</taxon>
        <taxon>Insecta</taxon>
        <taxon>Pterygota</taxon>
        <taxon>Neoptera</taxon>
        <taxon>Paraneoptera</taxon>
        <taxon>Hemiptera</taxon>
        <taxon>Sternorrhyncha</taxon>
        <taxon>Psylloidea</taxon>
        <taxon>Psyllidae</taxon>
        <taxon>Psyllinae</taxon>
        <taxon>Cacopsylla</taxon>
    </lineage>
</organism>
<evidence type="ECO:0000313" key="2">
    <source>
        <dbReference type="EMBL" id="CAG6746981.1"/>
    </source>
</evidence>
<name>A0A8D9EAX9_9HEMI</name>
<protein>
    <submittedName>
        <fullName evidence="2">Uncharacterized protein</fullName>
    </submittedName>
</protein>
<keyword evidence="1" id="KW-0472">Membrane</keyword>
<reference evidence="2" key="1">
    <citation type="submission" date="2021-05" db="EMBL/GenBank/DDBJ databases">
        <authorList>
            <person name="Alioto T."/>
            <person name="Alioto T."/>
            <person name="Gomez Garrido J."/>
        </authorList>
    </citation>
    <scope>NUCLEOTIDE SEQUENCE</scope>
</reference>
<sequence length="146" mass="16822">MERRTTIIYSIYVGRYYSYVQYVSILYVACKLSVVLGFAMSNPHPYIGNTCVLFSDGFSFTKIPHTTKNSPMLYKNPSFHTKKSLIPYKNPSHQISCRFITRESLEGIVRRYKATINRDIRRDRSILPDRILSGLDSSCSCLPHTP</sequence>
<dbReference type="AlphaFoldDB" id="A0A8D9EAX9"/>
<keyword evidence="1" id="KW-1133">Transmembrane helix</keyword>
<feature type="transmembrane region" description="Helical" evidence="1">
    <location>
        <begin position="19"/>
        <end position="39"/>
    </location>
</feature>
<dbReference type="EMBL" id="HBUF01512373">
    <property type="protein sequence ID" value="CAG6746981.1"/>
    <property type="molecule type" value="Transcribed_RNA"/>
</dbReference>